<evidence type="ECO:0000313" key="1">
    <source>
        <dbReference type="EMBL" id="JAD85122.1"/>
    </source>
</evidence>
<organism evidence="1">
    <name type="scientific">Arundo donax</name>
    <name type="common">Giant reed</name>
    <name type="synonym">Donax arundinaceus</name>
    <dbReference type="NCBI Taxonomy" id="35708"/>
    <lineage>
        <taxon>Eukaryota</taxon>
        <taxon>Viridiplantae</taxon>
        <taxon>Streptophyta</taxon>
        <taxon>Embryophyta</taxon>
        <taxon>Tracheophyta</taxon>
        <taxon>Spermatophyta</taxon>
        <taxon>Magnoliopsida</taxon>
        <taxon>Liliopsida</taxon>
        <taxon>Poales</taxon>
        <taxon>Poaceae</taxon>
        <taxon>PACMAD clade</taxon>
        <taxon>Arundinoideae</taxon>
        <taxon>Arundineae</taxon>
        <taxon>Arundo</taxon>
    </lineage>
</organism>
<name>A0A0A9DN03_ARUDO</name>
<reference evidence="1" key="1">
    <citation type="submission" date="2014-09" db="EMBL/GenBank/DDBJ databases">
        <authorList>
            <person name="Magalhaes I.L.F."/>
            <person name="Oliveira U."/>
            <person name="Santos F.R."/>
            <person name="Vidigal T.H.D.A."/>
            <person name="Brescovit A.D."/>
            <person name="Santos A.J."/>
        </authorList>
    </citation>
    <scope>NUCLEOTIDE SEQUENCE</scope>
    <source>
        <tissue evidence="1">Shoot tissue taken approximately 20 cm above the soil surface</tissue>
    </source>
</reference>
<reference evidence="1" key="2">
    <citation type="journal article" date="2015" name="Data Brief">
        <title>Shoot transcriptome of the giant reed, Arundo donax.</title>
        <authorList>
            <person name="Barrero R.A."/>
            <person name="Guerrero F.D."/>
            <person name="Moolhuijzen P."/>
            <person name="Goolsby J.A."/>
            <person name="Tidwell J."/>
            <person name="Bellgard S.E."/>
            <person name="Bellgard M.I."/>
        </authorList>
    </citation>
    <scope>NUCLEOTIDE SEQUENCE</scope>
    <source>
        <tissue evidence="1">Shoot tissue taken approximately 20 cm above the soil surface</tissue>
    </source>
</reference>
<proteinExistence type="predicted"/>
<protein>
    <submittedName>
        <fullName evidence="1">Uncharacterized protein</fullName>
    </submittedName>
</protein>
<accession>A0A0A9DN03</accession>
<sequence length="69" mass="7074">MQLVRCACSRRWSPPPLLPAAAAPRSGAAGGGIPLALIRGLRLNHLGRGRGGASYEAIPRSAVGDSSRV</sequence>
<dbReference type="EMBL" id="GBRH01212773">
    <property type="protein sequence ID" value="JAD85122.1"/>
    <property type="molecule type" value="Transcribed_RNA"/>
</dbReference>
<dbReference type="AlphaFoldDB" id="A0A0A9DN03"/>